<dbReference type="EMBL" id="FQZE01000020">
    <property type="protein sequence ID" value="SHJ47900.1"/>
    <property type="molecule type" value="Genomic_DNA"/>
</dbReference>
<dbReference type="AlphaFoldDB" id="A0A1M6JML5"/>
<keyword evidence="2" id="KW-1185">Reference proteome</keyword>
<accession>A0A1M6JML5</accession>
<reference evidence="1 2" key="1">
    <citation type="submission" date="2016-11" db="EMBL/GenBank/DDBJ databases">
        <authorList>
            <person name="Jaros S."/>
            <person name="Januszkiewicz K."/>
            <person name="Wedrychowicz H."/>
        </authorList>
    </citation>
    <scope>NUCLEOTIDE SEQUENCE [LARGE SCALE GENOMIC DNA]</scope>
    <source>
        <strain evidence="1 2">DSM 27063</strain>
    </source>
</reference>
<dbReference type="Proteomes" id="UP000184050">
    <property type="component" value="Unassembled WGS sequence"/>
</dbReference>
<sequence>MIRISENTIEEVTIKLLQKKGFEYVNAPNIIRIYERYCYGLLQRENDNLKNN</sequence>
<evidence type="ECO:0000313" key="1">
    <source>
        <dbReference type="EMBL" id="SHJ47900.1"/>
    </source>
</evidence>
<protein>
    <submittedName>
        <fullName evidence="1">Uncharacterized protein</fullName>
    </submittedName>
</protein>
<name>A0A1M6JML5_9BACT</name>
<gene>
    <name evidence="1" type="ORF">SAMN05444280_12081</name>
</gene>
<evidence type="ECO:0000313" key="2">
    <source>
        <dbReference type="Proteomes" id="UP000184050"/>
    </source>
</evidence>
<dbReference type="STRING" id="1168035.SAMN05444280_12081"/>
<proteinExistence type="predicted"/>
<organism evidence="1 2">
    <name type="scientific">Tangfeifania diversioriginum</name>
    <dbReference type="NCBI Taxonomy" id="1168035"/>
    <lineage>
        <taxon>Bacteria</taxon>
        <taxon>Pseudomonadati</taxon>
        <taxon>Bacteroidota</taxon>
        <taxon>Bacteroidia</taxon>
        <taxon>Marinilabiliales</taxon>
        <taxon>Prolixibacteraceae</taxon>
        <taxon>Tangfeifania</taxon>
    </lineage>
</organism>